<dbReference type="PANTHER" id="PTHR33376">
    <property type="match status" value="1"/>
</dbReference>
<evidence type="ECO:0000256" key="3">
    <source>
        <dbReference type="ARBA" id="ARBA00022448"/>
    </source>
</evidence>
<evidence type="ECO:0000256" key="4">
    <source>
        <dbReference type="ARBA" id="ARBA00022729"/>
    </source>
</evidence>
<feature type="chain" id="PRO_5046317802" evidence="6">
    <location>
        <begin position="24"/>
        <end position="362"/>
    </location>
</feature>
<dbReference type="InterPro" id="IPR004682">
    <property type="entry name" value="TRAP_DctP"/>
</dbReference>
<dbReference type="InterPro" id="IPR038404">
    <property type="entry name" value="TRAP_DctP_sf"/>
</dbReference>
<dbReference type="InterPro" id="IPR018389">
    <property type="entry name" value="DctP_fam"/>
</dbReference>
<dbReference type="CDD" id="cd13603">
    <property type="entry name" value="PBP2_TRAP_Siap_TeaA_like"/>
    <property type="match status" value="1"/>
</dbReference>
<dbReference type="Pfam" id="PF03480">
    <property type="entry name" value="DctP"/>
    <property type="match status" value="1"/>
</dbReference>
<gene>
    <name evidence="7" type="ORF">WMQ36_25540</name>
</gene>
<comment type="caution">
    <text evidence="7">The sequence shown here is derived from an EMBL/GenBank/DDBJ whole genome shotgun (WGS) entry which is preliminary data.</text>
</comment>
<dbReference type="PANTHER" id="PTHR33376:SF4">
    <property type="entry name" value="SIALIC ACID-BINDING PERIPLASMIC PROTEIN SIAP"/>
    <property type="match status" value="1"/>
</dbReference>
<organism evidence="7 8">
    <name type="scientific">Enterocloster hominis</name>
    <name type="common">ex Hitch et al. 2024</name>
    <dbReference type="NCBI Taxonomy" id="1917870"/>
    <lineage>
        <taxon>Bacteria</taxon>
        <taxon>Bacillati</taxon>
        <taxon>Bacillota</taxon>
        <taxon>Clostridia</taxon>
        <taxon>Lachnospirales</taxon>
        <taxon>Lachnospiraceae</taxon>
        <taxon>Enterocloster</taxon>
    </lineage>
</organism>
<dbReference type="NCBIfam" id="NF037995">
    <property type="entry name" value="TRAP_S1"/>
    <property type="match status" value="1"/>
</dbReference>
<feature type="region of interest" description="Disordered" evidence="5">
    <location>
        <begin position="28"/>
        <end position="58"/>
    </location>
</feature>
<accession>A0ABV1DEU3</accession>
<dbReference type="EMBL" id="JBBMFM010000169">
    <property type="protein sequence ID" value="MEQ2428326.1"/>
    <property type="molecule type" value="Genomic_DNA"/>
</dbReference>
<dbReference type="PIRSF" id="PIRSF006470">
    <property type="entry name" value="DctB"/>
    <property type="match status" value="1"/>
</dbReference>
<keyword evidence="8" id="KW-1185">Reference proteome</keyword>
<dbReference type="PROSITE" id="PS51257">
    <property type="entry name" value="PROKAR_LIPOPROTEIN"/>
    <property type="match status" value="1"/>
</dbReference>
<evidence type="ECO:0000256" key="6">
    <source>
        <dbReference type="SAM" id="SignalP"/>
    </source>
</evidence>
<reference evidence="7 8" key="1">
    <citation type="submission" date="2024-03" db="EMBL/GenBank/DDBJ databases">
        <title>Human intestinal bacterial collection.</title>
        <authorList>
            <person name="Pauvert C."/>
            <person name="Hitch T.C.A."/>
            <person name="Clavel T."/>
        </authorList>
    </citation>
    <scope>NUCLEOTIDE SEQUENCE [LARGE SCALE GENOMIC DNA]</scope>
    <source>
        <strain evidence="7 8">CLA-SR-H021</strain>
    </source>
</reference>
<name>A0ABV1DEU3_9FIRM</name>
<proteinExistence type="inferred from homology"/>
<comment type="similarity">
    <text evidence="2">Belongs to the bacterial solute-binding protein 7 family.</text>
</comment>
<keyword evidence="3" id="KW-0813">Transport</keyword>
<dbReference type="NCBIfam" id="TIGR00787">
    <property type="entry name" value="dctP"/>
    <property type="match status" value="1"/>
</dbReference>
<dbReference type="Proteomes" id="UP001454086">
    <property type="component" value="Unassembled WGS sequence"/>
</dbReference>
<dbReference type="RefSeq" id="WP_050927261.1">
    <property type="nucleotide sequence ID" value="NZ_JBBMFM010000169.1"/>
</dbReference>
<evidence type="ECO:0000256" key="2">
    <source>
        <dbReference type="ARBA" id="ARBA00009023"/>
    </source>
</evidence>
<feature type="compositionally biased region" description="Low complexity" evidence="5">
    <location>
        <begin position="35"/>
        <end position="57"/>
    </location>
</feature>
<feature type="signal peptide" evidence="6">
    <location>
        <begin position="1"/>
        <end position="23"/>
    </location>
</feature>
<protein>
    <submittedName>
        <fullName evidence="7">TRAP transporter substrate-binding protein</fullName>
    </submittedName>
</protein>
<evidence type="ECO:0000313" key="8">
    <source>
        <dbReference type="Proteomes" id="UP001454086"/>
    </source>
</evidence>
<dbReference type="Gene3D" id="3.40.190.170">
    <property type="entry name" value="Bacterial extracellular solute-binding protein, family 7"/>
    <property type="match status" value="1"/>
</dbReference>
<evidence type="ECO:0000256" key="5">
    <source>
        <dbReference type="SAM" id="MobiDB-lite"/>
    </source>
</evidence>
<comment type="subcellular location">
    <subcellularLocation>
        <location evidence="1">Cell envelope</location>
    </subcellularLocation>
</comment>
<evidence type="ECO:0000313" key="7">
    <source>
        <dbReference type="EMBL" id="MEQ2428326.1"/>
    </source>
</evidence>
<keyword evidence="4 6" id="KW-0732">Signal</keyword>
<sequence length="362" mass="39554">MMKRIHRMITAAAVVVCMAAVTACGNSAPKENTPATGGAAAETQAAASSGETAGSGETAKEKIEVKLGFAESENSVHYKGYQYMCDKITEATQGQVTFKLYPSNSLGNERDLYEGCQLGTVDACIITNAVLTNFIPEAAVLDQPFLFDDYDQAWKFIDGPFGDYVEDKAEAGGVKIVGWMDSGFRSLFTKKNVDSVASLKGLKIRTMENEYHMAAYNALGCIATPMASGDVFTALQQGTIDGAENTIPTIVASKFNEVCNYVCNQPVIFAYQLLVFSDDLWAKIPEEYHDAVIAAAAEGCQYQRTLLRDSVADFRTDLESQGVTFFDLDLDELKSRTQEAMKQFSFDEEALKLMNEELAKLQ</sequence>
<evidence type="ECO:0000256" key="1">
    <source>
        <dbReference type="ARBA" id="ARBA00004196"/>
    </source>
</evidence>